<evidence type="ECO:0000256" key="3">
    <source>
        <dbReference type="ARBA" id="ARBA00022679"/>
    </source>
</evidence>
<organism evidence="11 12">
    <name type="scientific">Potamilus streckersoni</name>
    <dbReference type="NCBI Taxonomy" id="2493646"/>
    <lineage>
        <taxon>Eukaryota</taxon>
        <taxon>Metazoa</taxon>
        <taxon>Spiralia</taxon>
        <taxon>Lophotrochozoa</taxon>
        <taxon>Mollusca</taxon>
        <taxon>Bivalvia</taxon>
        <taxon>Autobranchia</taxon>
        <taxon>Heteroconchia</taxon>
        <taxon>Palaeoheterodonta</taxon>
        <taxon>Unionida</taxon>
        <taxon>Unionoidea</taxon>
        <taxon>Unionidae</taxon>
        <taxon>Ambleminae</taxon>
        <taxon>Lampsilini</taxon>
        <taxon>Potamilus</taxon>
    </lineage>
</organism>
<dbReference type="AlphaFoldDB" id="A0AAE0SNK4"/>
<keyword evidence="12" id="KW-1185">Reference proteome</keyword>
<name>A0AAE0SNK4_9BIVA</name>
<dbReference type="GO" id="GO:0001733">
    <property type="term" value="F:galactosylceramide sulfotransferase activity"/>
    <property type="evidence" value="ECO:0007669"/>
    <property type="project" value="InterPro"/>
</dbReference>
<evidence type="ECO:0000256" key="8">
    <source>
        <dbReference type="ARBA" id="ARBA00023136"/>
    </source>
</evidence>
<keyword evidence="3" id="KW-0808">Transferase</keyword>
<proteinExistence type="inferred from homology"/>
<dbReference type="InterPro" id="IPR009729">
    <property type="entry name" value="Gal-3-0_sulfotransfrase"/>
</dbReference>
<evidence type="ECO:0000256" key="9">
    <source>
        <dbReference type="ARBA" id="ARBA00023180"/>
    </source>
</evidence>
<keyword evidence="6 10" id="KW-1133">Transmembrane helix</keyword>
<evidence type="ECO:0000256" key="4">
    <source>
        <dbReference type="ARBA" id="ARBA00022692"/>
    </source>
</evidence>
<keyword evidence="4 10" id="KW-0812">Transmembrane</keyword>
<evidence type="ECO:0000256" key="1">
    <source>
        <dbReference type="ARBA" id="ARBA00004323"/>
    </source>
</evidence>
<dbReference type="GO" id="GO:0009247">
    <property type="term" value="P:glycolipid biosynthetic process"/>
    <property type="evidence" value="ECO:0007669"/>
    <property type="project" value="InterPro"/>
</dbReference>
<dbReference type="Gene3D" id="3.40.50.300">
    <property type="entry name" value="P-loop containing nucleotide triphosphate hydrolases"/>
    <property type="match status" value="1"/>
</dbReference>
<keyword evidence="8 10" id="KW-0472">Membrane</keyword>
<sequence>MAMKELEMSHGNEIGLEQKDLERTNMKIAYKLYTCRMRCKTRFLAITAVLLTMFVVVFQWWEVIYQYNDANNVQARQSFISCPHQNLLTQQAKESDPCKVSQTKYFHRNGEQEIHHIAFLKVHKAASGTMTSILFRYGVPRNLTFVLPKFINSISSSETIHEKYIHPKPKGRHFDIVTSHVIYNREAFQTFMQNDTVYIGILREPYLQFKSSMNYMQPKYIYNLSETNPIQIYLKNPEKYEFKNVKDPINSWVNNRQAVEFGIPSRVILEKKPEDIDAHVKQIDRDFDLVIIAEYFDESVVLMRRMLNWKIQDILYRRLHIRGWDQKVTLPRPYDRRLYRKWALVDYALYDFFFTRLWDQAKLSGPGFFDEVLRFKQVREEVEDFCKSKPNATDIYEIETSIWNEQFNVTSKMCDFIFYEEEDWVKIIALQQYGITPKPSSKTH</sequence>
<keyword evidence="9" id="KW-0325">Glycoprotein</keyword>
<accession>A0AAE0SNK4</accession>
<dbReference type="InterPro" id="IPR027417">
    <property type="entry name" value="P-loop_NTPase"/>
</dbReference>
<comment type="subcellular location">
    <subcellularLocation>
        <location evidence="1">Golgi apparatus membrane</location>
        <topology evidence="1">Single-pass type II membrane protein</topology>
    </subcellularLocation>
</comment>
<dbReference type="PANTHER" id="PTHR14647">
    <property type="entry name" value="GALACTOSE-3-O-SULFOTRANSFERASE"/>
    <property type="match status" value="1"/>
</dbReference>
<reference evidence="11" key="1">
    <citation type="journal article" date="2021" name="Genome Biol. Evol.">
        <title>A High-Quality Reference Genome for a Parasitic Bivalve with Doubly Uniparental Inheritance (Bivalvia: Unionida).</title>
        <authorList>
            <person name="Smith C.H."/>
        </authorList>
    </citation>
    <scope>NUCLEOTIDE SEQUENCE</scope>
    <source>
        <strain evidence="11">CHS0354</strain>
    </source>
</reference>
<evidence type="ECO:0000256" key="2">
    <source>
        <dbReference type="ARBA" id="ARBA00008124"/>
    </source>
</evidence>
<dbReference type="GO" id="GO:0000139">
    <property type="term" value="C:Golgi membrane"/>
    <property type="evidence" value="ECO:0007669"/>
    <property type="project" value="UniProtKB-SubCell"/>
</dbReference>
<evidence type="ECO:0000313" key="11">
    <source>
        <dbReference type="EMBL" id="KAK3594934.1"/>
    </source>
</evidence>
<evidence type="ECO:0000256" key="10">
    <source>
        <dbReference type="SAM" id="Phobius"/>
    </source>
</evidence>
<reference evidence="11" key="3">
    <citation type="submission" date="2023-05" db="EMBL/GenBank/DDBJ databases">
        <authorList>
            <person name="Smith C.H."/>
        </authorList>
    </citation>
    <scope>NUCLEOTIDE SEQUENCE</scope>
    <source>
        <strain evidence="11">CHS0354</strain>
        <tissue evidence="11">Mantle</tissue>
    </source>
</reference>
<evidence type="ECO:0000256" key="7">
    <source>
        <dbReference type="ARBA" id="ARBA00023034"/>
    </source>
</evidence>
<dbReference type="Pfam" id="PF06990">
    <property type="entry name" value="Gal-3-0_sulfotr"/>
    <property type="match status" value="1"/>
</dbReference>
<feature type="transmembrane region" description="Helical" evidence="10">
    <location>
        <begin position="43"/>
        <end position="61"/>
    </location>
</feature>
<evidence type="ECO:0000256" key="6">
    <source>
        <dbReference type="ARBA" id="ARBA00022989"/>
    </source>
</evidence>
<dbReference type="Proteomes" id="UP001195483">
    <property type="component" value="Unassembled WGS sequence"/>
</dbReference>
<comment type="caution">
    <text evidence="11">The sequence shown here is derived from an EMBL/GenBank/DDBJ whole genome shotgun (WGS) entry which is preliminary data.</text>
</comment>
<evidence type="ECO:0000256" key="5">
    <source>
        <dbReference type="ARBA" id="ARBA00022968"/>
    </source>
</evidence>
<reference evidence="11" key="2">
    <citation type="journal article" date="2021" name="Genome Biol. Evol.">
        <title>Developing a high-quality reference genome for a parasitic bivalve with doubly uniparental inheritance (Bivalvia: Unionida).</title>
        <authorList>
            <person name="Smith C.H."/>
        </authorList>
    </citation>
    <scope>NUCLEOTIDE SEQUENCE</scope>
    <source>
        <strain evidence="11">CHS0354</strain>
        <tissue evidence="11">Mantle</tissue>
    </source>
</reference>
<gene>
    <name evidence="11" type="ORF">CHS0354_009319</name>
</gene>
<keyword evidence="5" id="KW-0735">Signal-anchor</keyword>
<dbReference type="PANTHER" id="PTHR14647:SF87">
    <property type="entry name" value="PUTATIVE-RELATED"/>
    <property type="match status" value="1"/>
</dbReference>
<protein>
    <submittedName>
        <fullName evidence="11">Uncharacterized protein</fullName>
    </submittedName>
</protein>
<evidence type="ECO:0000313" key="12">
    <source>
        <dbReference type="Proteomes" id="UP001195483"/>
    </source>
</evidence>
<keyword evidence="7" id="KW-0333">Golgi apparatus</keyword>
<comment type="similarity">
    <text evidence="2">Belongs to the galactose-3-O-sulfotransferase family.</text>
</comment>
<dbReference type="EMBL" id="JAEAOA010000605">
    <property type="protein sequence ID" value="KAK3594934.1"/>
    <property type="molecule type" value="Genomic_DNA"/>
</dbReference>